<evidence type="ECO:0008006" key="3">
    <source>
        <dbReference type="Google" id="ProtNLM"/>
    </source>
</evidence>
<name>A0AAE0ZM06_9GAST</name>
<evidence type="ECO:0000313" key="2">
    <source>
        <dbReference type="Proteomes" id="UP001283361"/>
    </source>
</evidence>
<dbReference type="EMBL" id="JAWDGP010003742">
    <property type="protein sequence ID" value="KAK3771366.1"/>
    <property type="molecule type" value="Genomic_DNA"/>
</dbReference>
<gene>
    <name evidence="1" type="ORF">RRG08_050417</name>
</gene>
<dbReference type="SMART" id="SM00028">
    <property type="entry name" value="TPR"/>
    <property type="match status" value="3"/>
</dbReference>
<dbReference type="Gene3D" id="3.10.50.40">
    <property type="match status" value="1"/>
</dbReference>
<proteinExistence type="predicted"/>
<dbReference type="InterPro" id="IPR011990">
    <property type="entry name" value="TPR-like_helical_dom_sf"/>
</dbReference>
<reference evidence="1" key="1">
    <citation type="journal article" date="2023" name="G3 (Bethesda)">
        <title>A reference genome for the long-term kleptoplast-retaining sea slug Elysia crispata morphotype clarki.</title>
        <authorList>
            <person name="Eastman K.E."/>
            <person name="Pendleton A.L."/>
            <person name="Shaikh M.A."/>
            <person name="Suttiyut T."/>
            <person name="Ogas R."/>
            <person name="Tomko P."/>
            <person name="Gavelis G."/>
            <person name="Widhalm J.R."/>
            <person name="Wisecaver J.H."/>
        </authorList>
    </citation>
    <scope>NUCLEOTIDE SEQUENCE</scope>
    <source>
        <strain evidence="1">ECLA1</strain>
    </source>
</reference>
<dbReference type="InterPro" id="IPR019734">
    <property type="entry name" value="TPR_rpt"/>
</dbReference>
<dbReference type="SUPFAM" id="SSF54534">
    <property type="entry name" value="FKBP-like"/>
    <property type="match status" value="1"/>
</dbReference>
<sequence length="314" mass="34731">MSSRLYISEGQDDDQEVNLQHCTLKSRLYGDILKTVVHHGEGHLKPQWESQCVVDIVSDDCDGTNEVDNDPPRYGGKNVTVTLGQSNCDFMRNIESCVMTMSKGETSKFIFEISETESLINAGSDNVQSEEQSEKIPVNKRKVSTTIILHSFSLTPPSWKLSSEEKYKLALSYKTQGSELFQSGKIEAAFNHYSRAVKYLICTPELSTVSESGLSDMAIECSVPLKELRALQCVCYLNLAACQARVSNHAGVVRNCTQALVLDAGSVKALYRRAVAHMACGQKETARNDLLRAKKLEPQNKAILSLLQTCQLGI</sequence>
<dbReference type="GO" id="GO:0003755">
    <property type="term" value="F:peptidyl-prolyl cis-trans isomerase activity"/>
    <property type="evidence" value="ECO:0007669"/>
    <property type="project" value="InterPro"/>
</dbReference>
<dbReference type="InterPro" id="IPR050754">
    <property type="entry name" value="FKBP4/5/8-like"/>
</dbReference>
<organism evidence="1 2">
    <name type="scientific">Elysia crispata</name>
    <name type="common">lettuce slug</name>
    <dbReference type="NCBI Taxonomy" id="231223"/>
    <lineage>
        <taxon>Eukaryota</taxon>
        <taxon>Metazoa</taxon>
        <taxon>Spiralia</taxon>
        <taxon>Lophotrochozoa</taxon>
        <taxon>Mollusca</taxon>
        <taxon>Gastropoda</taxon>
        <taxon>Heterobranchia</taxon>
        <taxon>Euthyneura</taxon>
        <taxon>Panpulmonata</taxon>
        <taxon>Sacoglossa</taxon>
        <taxon>Placobranchoidea</taxon>
        <taxon>Plakobranchidae</taxon>
        <taxon>Elysia</taxon>
    </lineage>
</organism>
<evidence type="ECO:0000313" key="1">
    <source>
        <dbReference type="EMBL" id="KAK3771366.1"/>
    </source>
</evidence>
<dbReference type="SUPFAM" id="SSF48452">
    <property type="entry name" value="TPR-like"/>
    <property type="match status" value="1"/>
</dbReference>
<protein>
    <recommendedName>
        <fullName evidence="3">Peptidylprolyl isomerase</fullName>
    </recommendedName>
</protein>
<dbReference type="Proteomes" id="UP001283361">
    <property type="component" value="Unassembled WGS sequence"/>
</dbReference>
<dbReference type="PANTHER" id="PTHR46512">
    <property type="entry name" value="PEPTIDYLPROLYL ISOMERASE"/>
    <property type="match status" value="1"/>
</dbReference>
<dbReference type="Gene3D" id="1.25.40.10">
    <property type="entry name" value="Tetratricopeptide repeat domain"/>
    <property type="match status" value="1"/>
</dbReference>
<keyword evidence="2" id="KW-1185">Reference proteome</keyword>
<dbReference type="InterPro" id="IPR046357">
    <property type="entry name" value="PPIase_dom_sf"/>
</dbReference>
<comment type="caution">
    <text evidence="1">The sequence shown here is derived from an EMBL/GenBank/DDBJ whole genome shotgun (WGS) entry which is preliminary data.</text>
</comment>
<accession>A0AAE0ZM06</accession>
<dbReference type="PANTHER" id="PTHR46512:SF10">
    <property type="entry name" value="FK506-BINDING PROTEIN-LIKE"/>
    <property type="match status" value="1"/>
</dbReference>
<dbReference type="AlphaFoldDB" id="A0AAE0ZM06"/>